<reference evidence="3" key="2">
    <citation type="submission" date="2020-09" db="EMBL/GenBank/DDBJ databases">
        <authorList>
            <person name="Sun Q."/>
            <person name="Zhou Y."/>
        </authorList>
    </citation>
    <scope>NUCLEOTIDE SEQUENCE</scope>
    <source>
        <strain evidence="3">CGMCC 1.16012</strain>
    </source>
</reference>
<feature type="coiled-coil region" evidence="1">
    <location>
        <begin position="407"/>
        <end position="434"/>
    </location>
</feature>
<feature type="region of interest" description="Disordered" evidence="2">
    <location>
        <begin position="1219"/>
        <end position="1242"/>
    </location>
</feature>
<proteinExistence type="predicted"/>
<dbReference type="Proteomes" id="UP000606730">
    <property type="component" value="Unassembled WGS sequence"/>
</dbReference>
<dbReference type="OrthoDB" id="7824337at2"/>
<protein>
    <submittedName>
        <fullName evidence="3">Uncharacterized protein</fullName>
    </submittedName>
</protein>
<reference evidence="3" key="1">
    <citation type="journal article" date="2014" name="Int. J. Syst. Evol. Microbiol.">
        <title>Complete genome sequence of Corynebacterium casei LMG S-19264T (=DSM 44701T), isolated from a smear-ripened cheese.</title>
        <authorList>
            <consortium name="US DOE Joint Genome Institute (JGI-PGF)"/>
            <person name="Walter F."/>
            <person name="Albersmeier A."/>
            <person name="Kalinowski J."/>
            <person name="Ruckert C."/>
        </authorList>
    </citation>
    <scope>NUCLEOTIDE SEQUENCE</scope>
    <source>
        <strain evidence="3">CGMCC 1.16012</strain>
    </source>
</reference>
<comment type="caution">
    <text evidence="3">The sequence shown here is derived from an EMBL/GenBank/DDBJ whole genome shotgun (WGS) entry which is preliminary data.</text>
</comment>
<name>A0A917EME4_9RHOB</name>
<sequence>MDTLRYKQWLETVCGNRDDFFDNMESRQEERVAFLDKQVSDLLKPQSMDATRNLLMSIKMKTEDGTINVLESTTKSTHKIKREGRSLRIIKTTKPKTNVPDTEWDAVDDRAGQLTGAEIDGKKVDFTSKEGTELIRKMEKAMQPYLDLSRDMARRGMFTDREIEAEVWAPLVRQGVLPTNLVPDEYSETMRATQEGAEVYRRLMDREDGTSMGSDPVGIGIKVAKHVVNAIKVTGDGIMRNLQEPGLADIMEASRQDFAEFIHAREYKMDVSPEGVEKLSALRKIEGNGEPLPEDADADKIWADHKEELKAAGIEDKEELEAVMENDRRTNDVETMMTAYGEEGDTTPTQVMMGEYEEYDGDKDFNEWLDDEIKDGGGIDQKVEENDQEILKLDAQVQSGDLSPEEAAKARAQIADLEEQNAALKETKTFLSENEGQVKGMKMMNSFGKHLQYKAIQNVAGTVMTTAVETAEKIHQKQQKREVALGVANGIADVLGEAVQSLGVSDGELEVTSAEDRLSQGHLDEAHDAKFYTAAAKGAMASLVSLGTAVAEGGKGRPMRDHFLDFASSLINCGADVVSGLGTNDGSMPTTKEDNTDTRAEYSSYALIPKSSAILVAAAGKLQDLWVAGKKKEFMAEVGTILAGGVSAGVTGVIGDATRKNVALEDIGEGWDNEQNGDPFVSPFIEIEGAGGQTSFGMNSDMATVADQRAALEDTLDLFQGLHGDLSGSSDKTPPDLKILRSGVDSAIKALSEVTPEKDEKDDGKDAARKLLSELRDLDVARKKPEDIHRMLDDARSHIDTAISEVRDSAKRKDQAILSKMGPNVDREKMGSDLSDLQDMLDNLSGDDAADPDEIERKIIEIQKEMMKDPRILLEMDAELAEENNRIEELKRKADMTRLDSLGKDENPGEARQEALDAIAQLTRQLKADELKLKMADKGTKGALGIALASVPGAALAMKVRNLGFQIAAAEKRRRDLSIWVKQMEAMAGNYSVYENVAAGEKATLEKLYATDIVDAVAETMGIVAETMRLIDHTHATAGAMTSLEKSVKAVNSAAKDYLQQANIKEGWAAYLEAIDNPSNRRQAREAIRKNTTFAKCVLAYGACIDGDQQAISAVQACGLSAEVLMDDTDNCDAAVDYLRARLSDTEYEIIADQKSGDWLPCEAKPRLPNWLKIKSEACGLRPAMSDASFNSSDVDSAMYKYEEALAAYTASQRELKAENAAKAQGDGSGQRNNDKKSVKRTQFETDQAAFIKAQTTLNDALKKWTPLSENGRPHKRMITARNEVVAALAKEG</sequence>
<keyword evidence="4" id="KW-1185">Reference proteome</keyword>
<evidence type="ECO:0000256" key="2">
    <source>
        <dbReference type="SAM" id="MobiDB-lite"/>
    </source>
</evidence>
<organism evidence="3 4">
    <name type="scientific">Actibacterium pelagium</name>
    <dbReference type="NCBI Taxonomy" id="2029103"/>
    <lineage>
        <taxon>Bacteria</taxon>
        <taxon>Pseudomonadati</taxon>
        <taxon>Pseudomonadota</taxon>
        <taxon>Alphaproteobacteria</taxon>
        <taxon>Rhodobacterales</taxon>
        <taxon>Roseobacteraceae</taxon>
        <taxon>Actibacterium</taxon>
    </lineage>
</organism>
<dbReference type="RefSeq" id="WP_095594457.1">
    <property type="nucleotide sequence ID" value="NZ_BMKN01000002.1"/>
</dbReference>
<feature type="coiled-coil region" evidence="1">
    <location>
        <begin position="873"/>
        <end position="932"/>
    </location>
</feature>
<evidence type="ECO:0000313" key="3">
    <source>
        <dbReference type="EMBL" id="GGE56797.1"/>
    </source>
</evidence>
<gene>
    <name evidence="3" type="ORF">GCM10011517_25720</name>
</gene>
<evidence type="ECO:0000313" key="4">
    <source>
        <dbReference type="Proteomes" id="UP000606730"/>
    </source>
</evidence>
<keyword evidence="1" id="KW-0175">Coiled coil</keyword>
<evidence type="ECO:0000256" key="1">
    <source>
        <dbReference type="SAM" id="Coils"/>
    </source>
</evidence>
<accession>A0A917EME4</accession>
<dbReference type="EMBL" id="BMKN01000002">
    <property type="protein sequence ID" value="GGE56797.1"/>
    <property type="molecule type" value="Genomic_DNA"/>
</dbReference>